<reference evidence="2" key="1">
    <citation type="journal article" date="2021" name="Nat. Commun.">
        <title>Genomic analyses provide insights into spinach domestication and the genetic basis of agronomic traits.</title>
        <authorList>
            <person name="Cai X."/>
            <person name="Sun X."/>
            <person name="Xu C."/>
            <person name="Sun H."/>
            <person name="Wang X."/>
            <person name="Ge C."/>
            <person name="Zhang Z."/>
            <person name="Wang Q."/>
            <person name="Fei Z."/>
            <person name="Jiao C."/>
            <person name="Wang Q."/>
        </authorList>
    </citation>
    <scope>NUCLEOTIDE SEQUENCE [LARGE SCALE GENOMIC DNA]</scope>
    <source>
        <strain evidence="2">cv. Varoflay</strain>
    </source>
</reference>
<accession>A0ABM3RDX8</accession>
<sequence length="547" mass="63049">MSAITSFIRNVLILLKRIPVDKFRLQFHLMDLYGGKHKSFVTEMETWIRLAVDREVKELKIKLRCNAGLILPRCVFTSQFLVKLKLTNCGIKQLSGFQMRSLRKLSLSHVELKDEVLKKIISGCPSLQELALEYVRGLEELRFSAPSIEKLDLTFVVFFLLDCPNLKILNINIRQNRHNSRLEIVDVSSVREVNISAYTIIDEIDKLLKTFHNVEVFKFSDVAFQPAYFQEQDFPQTRWKRLHIKSRLSEDRFLSVCTILRSSPQLEELIIYTDSRSDNSWDLGRRVTRVCSVLSLEFSPCVMLQLKTVTISGHKLPSQGLLRLAEFLLKNSVNMENMGKKLHSIISILISAFASVMVVGHTLLTTVCIRSSEIIHEVDKLLKRFCNVEVIELDGKGFQLSKFQEQDFSQTRWKRLRIESQLKRDHLLSVCTVLRSSPHLEELIIYNNSRKDLGVTNDCNFLSSELSSPCLMPQLKTVTFRGHKVPCQGLLRLAEFLLKSCVKMERMAIFPRMSQLVAVEEIKFLKQLLSFPRASTNARVIFGSEVY</sequence>
<dbReference type="InterPro" id="IPR050232">
    <property type="entry name" value="FBL13/AtMIF1-like"/>
</dbReference>
<dbReference type="SUPFAM" id="SSF52047">
    <property type="entry name" value="RNI-like"/>
    <property type="match status" value="1"/>
</dbReference>
<name>A0ABM3RDX8_SPIOL</name>
<gene>
    <name evidence="3" type="primary">LOC110776967</name>
</gene>
<keyword evidence="2" id="KW-1185">Reference proteome</keyword>
<dbReference type="Proteomes" id="UP000813463">
    <property type="component" value="Chromosome 2"/>
</dbReference>
<proteinExistence type="predicted"/>
<dbReference type="InterPro" id="IPR032675">
    <property type="entry name" value="LRR_dom_sf"/>
</dbReference>
<protein>
    <submittedName>
        <fullName evidence="3">F-box/FBD/LRR-repeat protein At2g26030 isoform X1</fullName>
    </submittedName>
</protein>
<dbReference type="RefSeq" id="XP_056693823.1">
    <property type="nucleotide sequence ID" value="XM_056837845.1"/>
</dbReference>
<evidence type="ECO:0000313" key="2">
    <source>
        <dbReference type="Proteomes" id="UP000813463"/>
    </source>
</evidence>
<dbReference type="Gene3D" id="3.80.10.10">
    <property type="entry name" value="Ribonuclease Inhibitor"/>
    <property type="match status" value="1"/>
</dbReference>
<reference evidence="3" key="2">
    <citation type="submission" date="2025-08" db="UniProtKB">
        <authorList>
            <consortium name="RefSeq"/>
        </authorList>
    </citation>
    <scope>IDENTIFICATION</scope>
    <source>
        <tissue evidence="3">Leaf</tissue>
    </source>
</reference>
<dbReference type="PANTHER" id="PTHR31900">
    <property type="entry name" value="F-BOX/RNI SUPERFAMILY PROTEIN-RELATED"/>
    <property type="match status" value="1"/>
</dbReference>
<dbReference type="InterPro" id="IPR055357">
    <property type="entry name" value="LRR_At1g61320_AtMIF1"/>
</dbReference>
<feature type="domain" description="FBD" evidence="1">
    <location>
        <begin position="469"/>
        <end position="543"/>
    </location>
</feature>
<dbReference type="Pfam" id="PF23622">
    <property type="entry name" value="LRR_At1g61320_AtMIF1"/>
    <property type="match status" value="1"/>
</dbReference>
<organism evidence="2 3">
    <name type="scientific">Spinacia oleracea</name>
    <name type="common">Spinach</name>
    <dbReference type="NCBI Taxonomy" id="3562"/>
    <lineage>
        <taxon>Eukaryota</taxon>
        <taxon>Viridiplantae</taxon>
        <taxon>Streptophyta</taxon>
        <taxon>Embryophyta</taxon>
        <taxon>Tracheophyta</taxon>
        <taxon>Spermatophyta</taxon>
        <taxon>Magnoliopsida</taxon>
        <taxon>eudicotyledons</taxon>
        <taxon>Gunneridae</taxon>
        <taxon>Pentapetalae</taxon>
        <taxon>Caryophyllales</taxon>
        <taxon>Chenopodiaceae</taxon>
        <taxon>Chenopodioideae</taxon>
        <taxon>Anserineae</taxon>
        <taxon>Spinacia</taxon>
    </lineage>
</organism>
<dbReference type="InterPro" id="IPR006566">
    <property type="entry name" value="FBD"/>
</dbReference>
<dbReference type="PANTHER" id="PTHR31900:SF31">
    <property type="entry name" value="F-BOX_LRR-REPEAT PROTEIN 13-LIKE"/>
    <property type="match status" value="1"/>
</dbReference>
<evidence type="ECO:0000259" key="1">
    <source>
        <dbReference type="SMART" id="SM00579"/>
    </source>
</evidence>
<dbReference type="GeneID" id="110776967"/>
<evidence type="ECO:0000313" key="3">
    <source>
        <dbReference type="RefSeq" id="XP_056693823.1"/>
    </source>
</evidence>
<dbReference type="SMART" id="SM00579">
    <property type="entry name" value="FBD"/>
    <property type="match status" value="1"/>
</dbReference>